<dbReference type="Pfam" id="PF09837">
    <property type="entry name" value="DUF2064"/>
    <property type="match status" value="1"/>
</dbReference>
<organism evidence="1">
    <name type="scientific">uncultured Thermomicrobiales bacterium</name>
    <dbReference type="NCBI Taxonomy" id="1645740"/>
    <lineage>
        <taxon>Bacteria</taxon>
        <taxon>Pseudomonadati</taxon>
        <taxon>Thermomicrobiota</taxon>
        <taxon>Thermomicrobia</taxon>
        <taxon>Thermomicrobiales</taxon>
        <taxon>environmental samples</taxon>
    </lineage>
</organism>
<protein>
    <recommendedName>
        <fullName evidence="2">Glycosyltransferase</fullName>
    </recommendedName>
</protein>
<evidence type="ECO:0008006" key="2">
    <source>
        <dbReference type="Google" id="ProtNLM"/>
    </source>
</evidence>
<accession>A0A6J4UZX5</accession>
<evidence type="ECO:0000313" key="1">
    <source>
        <dbReference type="EMBL" id="CAA9564656.1"/>
    </source>
</evidence>
<dbReference type="Gene3D" id="3.90.550.10">
    <property type="entry name" value="Spore Coat Polysaccharide Biosynthesis Protein SpsA, Chain A"/>
    <property type="match status" value="1"/>
</dbReference>
<name>A0A6J4UZX5_9BACT</name>
<sequence>MTESVAPVRRSPNLLMIAAREPTPGFTKTRLWASVGMETAATLYRAFLADLAHRFVPPSLTEEPPFDLAWAFTPDGCDFPGVVAALSPVMGALAGMASGRVRYVPQWGEGWGERQANLLRWGHGEGYRRTVLTASDSPQMSVATVEAAFTALLGHDVVIGRVEDGGYYLIGLSGPHDVLRDVPMSSASAADALLARARGLGLRVAEVEPTFDVDTHADLVTLRNYAARFSATIPATAAALALLGTESRDGNPS</sequence>
<dbReference type="InterPro" id="IPR018641">
    <property type="entry name" value="Trfase_1_rSAM/seldom-assoc"/>
</dbReference>
<reference evidence="1" key="1">
    <citation type="submission" date="2020-02" db="EMBL/GenBank/DDBJ databases">
        <authorList>
            <person name="Meier V. D."/>
        </authorList>
    </citation>
    <scope>NUCLEOTIDE SEQUENCE</scope>
    <source>
        <strain evidence="1">AVDCRST_MAG70</strain>
    </source>
</reference>
<proteinExistence type="predicted"/>
<dbReference type="PANTHER" id="PTHR36529:SF1">
    <property type="entry name" value="GLYCOSYLTRANSFERASE"/>
    <property type="match status" value="1"/>
</dbReference>
<dbReference type="EMBL" id="CADCWH010000310">
    <property type="protein sequence ID" value="CAA9564656.1"/>
    <property type="molecule type" value="Genomic_DNA"/>
</dbReference>
<dbReference type="InterPro" id="IPR029044">
    <property type="entry name" value="Nucleotide-diphossugar_trans"/>
</dbReference>
<dbReference type="SUPFAM" id="SSF53448">
    <property type="entry name" value="Nucleotide-diphospho-sugar transferases"/>
    <property type="match status" value="1"/>
</dbReference>
<dbReference type="AlphaFoldDB" id="A0A6J4UZX5"/>
<dbReference type="PANTHER" id="PTHR36529">
    <property type="entry name" value="SLL1095 PROTEIN"/>
    <property type="match status" value="1"/>
</dbReference>
<gene>
    <name evidence="1" type="ORF">AVDCRST_MAG70-1936</name>
</gene>